<dbReference type="Pfam" id="PF11367">
    <property type="entry name" value="Tail_completion_gp17"/>
    <property type="match status" value="1"/>
</dbReference>
<dbReference type="Gene3D" id="3.30.2000.30">
    <property type="match status" value="1"/>
</dbReference>
<gene>
    <name evidence="1" type="ORF">ERS852461_02052</name>
</gene>
<evidence type="ECO:0000313" key="2">
    <source>
        <dbReference type="Proteomes" id="UP000095606"/>
    </source>
</evidence>
<dbReference type="Proteomes" id="UP000095606">
    <property type="component" value="Unassembled WGS sequence"/>
</dbReference>
<dbReference type="EMBL" id="CZAE01000008">
    <property type="protein sequence ID" value="CUP18935.1"/>
    <property type="molecule type" value="Genomic_DNA"/>
</dbReference>
<dbReference type="RefSeq" id="WP_055269428.1">
    <property type="nucleotide sequence ID" value="NZ_CAXKYA010000027.1"/>
</dbReference>
<dbReference type="AlphaFoldDB" id="A0A174LAX0"/>
<name>A0A174LAX0_9BACE</name>
<proteinExistence type="predicted"/>
<dbReference type="InterPro" id="IPR053745">
    <property type="entry name" value="Viral_Tail_Comp_sf"/>
</dbReference>
<sequence length="133" mass="15071">MSLQIGKAIYHLLSKDSRIKEKVGSKIYPLIVEESTTFPFIIYKRTNISPNYTKGSYSVNESVTVDIIIASKGYTDTVELADYVRDALEGRRGNFSGIEINDIRMISADEEYIEDTFIQNLTFDINTNGKQNT</sequence>
<evidence type="ECO:0000313" key="1">
    <source>
        <dbReference type="EMBL" id="CUP18935.1"/>
    </source>
</evidence>
<reference evidence="1 2" key="1">
    <citation type="submission" date="2015-09" db="EMBL/GenBank/DDBJ databases">
        <authorList>
            <consortium name="Pathogen Informatics"/>
        </authorList>
    </citation>
    <scope>NUCLEOTIDE SEQUENCE [LARGE SCALE GENOMIC DNA]</scope>
    <source>
        <strain evidence="1 2">2789STDY5834846</strain>
    </source>
</reference>
<evidence type="ECO:0008006" key="3">
    <source>
        <dbReference type="Google" id="ProtNLM"/>
    </source>
</evidence>
<protein>
    <recommendedName>
        <fullName evidence="3">DUF3168 domain-containing protein</fullName>
    </recommendedName>
</protein>
<dbReference type="InterPro" id="IPR021508">
    <property type="entry name" value="Gp17-like"/>
</dbReference>
<accession>A0A174LAX0</accession>
<organism evidence="1 2">
    <name type="scientific">Bacteroides faecis</name>
    <dbReference type="NCBI Taxonomy" id="674529"/>
    <lineage>
        <taxon>Bacteria</taxon>
        <taxon>Pseudomonadati</taxon>
        <taxon>Bacteroidota</taxon>
        <taxon>Bacteroidia</taxon>
        <taxon>Bacteroidales</taxon>
        <taxon>Bacteroidaceae</taxon>
        <taxon>Bacteroides</taxon>
    </lineage>
</organism>